<keyword evidence="2" id="KW-0812">Transmembrane</keyword>
<evidence type="ECO:0000313" key="4">
    <source>
        <dbReference type="Proteomes" id="UP000325218"/>
    </source>
</evidence>
<comment type="caution">
    <text evidence="3">The sequence shown here is derived from an EMBL/GenBank/DDBJ whole genome shotgun (WGS) entry which is preliminary data.</text>
</comment>
<evidence type="ECO:0000256" key="1">
    <source>
        <dbReference type="SAM" id="MobiDB-lite"/>
    </source>
</evidence>
<organism evidence="3 4">
    <name type="scientific">Paenibacillus faecis</name>
    <dbReference type="NCBI Taxonomy" id="862114"/>
    <lineage>
        <taxon>Bacteria</taxon>
        <taxon>Bacillati</taxon>
        <taxon>Bacillota</taxon>
        <taxon>Bacilli</taxon>
        <taxon>Bacillales</taxon>
        <taxon>Paenibacillaceae</taxon>
        <taxon>Paenibacillus</taxon>
    </lineage>
</organism>
<feature type="transmembrane region" description="Helical" evidence="2">
    <location>
        <begin position="39"/>
        <end position="56"/>
    </location>
</feature>
<evidence type="ECO:0000313" key="3">
    <source>
        <dbReference type="EMBL" id="TYA12155.1"/>
    </source>
</evidence>
<dbReference type="OrthoDB" id="2678330at2"/>
<feature type="region of interest" description="Disordered" evidence="1">
    <location>
        <begin position="271"/>
        <end position="329"/>
    </location>
</feature>
<keyword evidence="2" id="KW-1133">Transmembrane helix</keyword>
<dbReference type="AlphaFoldDB" id="A0A5D0CT53"/>
<feature type="transmembrane region" description="Helical" evidence="2">
    <location>
        <begin position="87"/>
        <end position="105"/>
    </location>
</feature>
<name>A0A5D0CT53_9BACL</name>
<sequence>MDNHDELKDLKSKRRIIVFLGLPMWVLGLYFAIAEKEWIMGFLSLLLLVASVFAIVKANKLIRGALAPYRPGKGFWYYRMSAQSKRAYITAAQCVLLLLLIGFWLMDYFNGYTAATTVGGIIVLQVLVKRRIKLHIEVDEASLLELEELGIIRQGEVITSLYKDFEKWSNVSGKAKVLALTPERLIVIIMASAQAGARYEIRLREITGLSIISEGKYGQGVIVTLKLADDTVIHLRLEGESQQDSPEQFIQALLKGLDRVYTGTAGSGALVQKPRPHLEYPKSSGKEPLPQIRHLDLQEAPVSQTSASPPGRANRIPVELKTSKRRIEF</sequence>
<proteinExistence type="predicted"/>
<keyword evidence="2" id="KW-0472">Membrane</keyword>
<accession>A0A5D0CT53</accession>
<reference evidence="3 4" key="1">
    <citation type="submission" date="2019-08" db="EMBL/GenBank/DDBJ databases">
        <title>Genome sequencing of Paenibacillus faecis DSM 23593(T).</title>
        <authorList>
            <person name="Kook J.-K."/>
            <person name="Park S.-N."/>
            <person name="Lim Y.K."/>
        </authorList>
    </citation>
    <scope>NUCLEOTIDE SEQUENCE [LARGE SCALE GENOMIC DNA]</scope>
    <source>
        <strain evidence="3 4">DSM 23593</strain>
    </source>
</reference>
<feature type="transmembrane region" description="Helical" evidence="2">
    <location>
        <begin position="16"/>
        <end position="33"/>
    </location>
</feature>
<gene>
    <name evidence="3" type="ORF">FRY98_15670</name>
</gene>
<dbReference type="EMBL" id="VSDO01000003">
    <property type="protein sequence ID" value="TYA12155.1"/>
    <property type="molecule type" value="Genomic_DNA"/>
</dbReference>
<dbReference type="Proteomes" id="UP000325218">
    <property type="component" value="Unassembled WGS sequence"/>
</dbReference>
<protein>
    <submittedName>
        <fullName evidence="3">Uncharacterized protein</fullName>
    </submittedName>
</protein>
<keyword evidence="4" id="KW-1185">Reference proteome</keyword>
<dbReference type="RefSeq" id="WP_148453598.1">
    <property type="nucleotide sequence ID" value="NZ_VSDO01000003.1"/>
</dbReference>
<feature type="transmembrane region" description="Helical" evidence="2">
    <location>
        <begin position="111"/>
        <end position="128"/>
    </location>
</feature>
<evidence type="ECO:0000256" key="2">
    <source>
        <dbReference type="SAM" id="Phobius"/>
    </source>
</evidence>